<feature type="signal peptide" evidence="1">
    <location>
        <begin position="1"/>
        <end position="29"/>
    </location>
</feature>
<dbReference type="Proteomes" id="UP000625711">
    <property type="component" value="Unassembled WGS sequence"/>
</dbReference>
<sequence>MRARDSFFRSPFVCLWCLVFSFCFIISTPDKLYGSVIDCVYKELANVQMIVAAVSDKTKSNIWSNV</sequence>
<reference evidence="2" key="1">
    <citation type="submission" date="2020-08" db="EMBL/GenBank/DDBJ databases">
        <title>Genome sequencing and assembly of the red palm weevil Rhynchophorus ferrugineus.</title>
        <authorList>
            <person name="Dias G.B."/>
            <person name="Bergman C.M."/>
            <person name="Manee M."/>
        </authorList>
    </citation>
    <scope>NUCLEOTIDE SEQUENCE</scope>
    <source>
        <strain evidence="2">AA-2017</strain>
        <tissue evidence="2">Whole larva</tissue>
    </source>
</reference>
<protein>
    <recommendedName>
        <fullName evidence="4">Secreted protein</fullName>
    </recommendedName>
</protein>
<dbReference type="EMBL" id="JAACXV010000254">
    <property type="protein sequence ID" value="KAF7281173.1"/>
    <property type="molecule type" value="Genomic_DNA"/>
</dbReference>
<dbReference type="AlphaFoldDB" id="A0A834MEY1"/>
<comment type="caution">
    <text evidence="2">The sequence shown here is derived from an EMBL/GenBank/DDBJ whole genome shotgun (WGS) entry which is preliminary data.</text>
</comment>
<evidence type="ECO:0000313" key="2">
    <source>
        <dbReference type="EMBL" id="KAF7281173.1"/>
    </source>
</evidence>
<evidence type="ECO:0008006" key="4">
    <source>
        <dbReference type="Google" id="ProtNLM"/>
    </source>
</evidence>
<accession>A0A834MEY1</accession>
<feature type="chain" id="PRO_5032544247" description="Secreted protein" evidence="1">
    <location>
        <begin position="30"/>
        <end position="66"/>
    </location>
</feature>
<keyword evidence="3" id="KW-1185">Reference proteome</keyword>
<evidence type="ECO:0000256" key="1">
    <source>
        <dbReference type="SAM" id="SignalP"/>
    </source>
</evidence>
<gene>
    <name evidence="2" type="ORF">GWI33_005045</name>
</gene>
<name>A0A834MEY1_RHYFE</name>
<proteinExistence type="predicted"/>
<keyword evidence="1" id="KW-0732">Signal</keyword>
<organism evidence="2 3">
    <name type="scientific">Rhynchophorus ferrugineus</name>
    <name type="common">Red palm weevil</name>
    <name type="synonym">Curculio ferrugineus</name>
    <dbReference type="NCBI Taxonomy" id="354439"/>
    <lineage>
        <taxon>Eukaryota</taxon>
        <taxon>Metazoa</taxon>
        <taxon>Ecdysozoa</taxon>
        <taxon>Arthropoda</taxon>
        <taxon>Hexapoda</taxon>
        <taxon>Insecta</taxon>
        <taxon>Pterygota</taxon>
        <taxon>Neoptera</taxon>
        <taxon>Endopterygota</taxon>
        <taxon>Coleoptera</taxon>
        <taxon>Polyphaga</taxon>
        <taxon>Cucujiformia</taxon>
        <taxon>Curculionidae</taxon>
        <taxon>Dryophthorinae</taxon>
        <taxon>Rhynchophorus</taxon>
    </lineage>
</organism>
<evidence type="ECO:0000313" key="3">
    <source>
        <dbReference type="Proteomes" id="UP000625711"/>
    </source>
</evidence>